<feature type="region of interest" description="Disordered" evidence="1">
    <location>
        <begin position="1"/>
        <end position="30"/>
    </location>
</feature>
<comment type="caution">
    <text evidence="2">The sequence shown here is derived from an EMBL/GenBank/DDBJ whole genome shotgun (WGS) entry which is preliminary data.</text>
</comment>
<evidence type="ECO:0000313" key="3">
    <source>
        <dbReference type="Proteomes" id="UP001383192"/>
    </source>
</evidence>
<evidence type="ECO:0000313" key="2">
    <source>
        <dbReference type="EMBL" id="KAK7037669.1"/>
    </source>
</evidence>
<dbReference type="EMBL" id="JAYKXP010000045">
    <property type="protein sequence ID" value="KAK7037669.1"/>
    <property type="molecule type" value="Genomic_DNA"/>
</dbReference>
<proteinExistence type="predicted"/>
<gene>
    <name evidence="2" type="ORF">VNI00_010893</name>
</gene>
<keyword evidence="3" id="KW-1185">Reference proteome</keyword>
<evidence type="ECO:0000256" key="1">
    <source>
        <dbReference type="SAM" id="MobiDB-lite"/>
    </source>
</evidence>
<name>A0AAW0CET3_9AGAR</name>
<dbReference type="Proteomes" id="UP001383192">
    <property type="component" value="Unassembled WGS sequence"/>
</dbReference>
<protein>
    <submittedName>
        <fullName evidence="2">Uncharacterized protein</fullName>
    </submittedName>
</protein>
<feature type="region of interest" description="Disordered" evidence="1">
    <location>
        <begin position="1041"/>
        <end position="1060"/>
    </location>
</feature>
<dbReference type="PANTHER" id="PTHR37535:SF3">
    <property type="entry name" value="FLUG DOMAIN-CONTAINING PROTEIN"/>
    <property type="match status" value="1"/>
</dbReference>
<accession>A0AAW0CET3</accession>
<reference evidence="2 3" key="1">
    <citation type="submission" date="2024-01" db="EMBL/GenBank/DDBJ databases">
        <title>A draft genome for a cacao thread blight-causing isolate of Paramarasmius palmivorus.</title>
        <authorList>
            <person name="Baruah I.K."/>
            <person name="Bukari Y."/>
            <person name="Amoako-Attah I."/>
            <person name="Meinhardt L.W."/>
            <person name="Bailey B.A."/>
            <person name="Cohen S.P."/>
        </authorList>
    </citation>
    <scope>NUCLEOTIDE SEQUENCE [LARGE SCALE GENOMIC DNA]</scope>
    <source>
        <strain evidence="2 3">GH-12</strain>
    </source>
</reference>
<organism evidence="2 3">
    <name type="scientific">Paramarasmius palmivorus</name>
    <dbReference type="NCBI Taxonomy" id="297713"/>
    <lineage>
        <taxon>Eukaryota</taxon>
        <taxon>Fungi</taxon>
        <taxon>Dikarya</taxon>
        <taxon>Basidiomycota</taxon>
        <taxon>Agaricomycotina</taxon>
        <taxon>Agaricomycetes</taxon>
        <taxon>Agaricomycetidae</taxon>
        <taxon>Agaricales</taxon>
        <taxon>Marasmiineae</taxon>
        <taxon>Marasmiaceae</taxon>
        <taxon>Paramarasmius</taxon>
    </lineage>
</organism>
<dbReference type="PANTHER" id="PTHR37535">
    <property type="entry name" value="FLUG DOMAIN PROTEIN"/>
    <property type="match status" value="1"/>
</dbReference>
<dbReference type="AlphaFoldDB" id="A0AAW0CET3"/>
<sequence>MDPPGPSSAPTASKAVVVGPSLKPIPASQDELERRRIKLVNRIQSLAKAEALAKAAAAGTSSDQPQPTFQEALVSLYAEVNDFVQNKLEHSESPLTRDARRKFEMDWRLFHELRSAAEYALKHGINTSPEVQARYNAVEIAAELAYLVSTARPDLLTHYITRETSDENLWTPALIEQYGCEFLVWKLKVSQPRNGRATIKSRTLLAHVALLTTCIVRYCRTPTSPNAGAKLLMEGGMYTTLRDSSMTLIRRYELDRYHDPLIFYDIAEVRMILAKLLALSDRKEATRVNKTMVCVITDLALVLALRPGTMGPSHPQYALEGKYPRVEDVRITKLGPGKFSLRLTMRNFKGMNGATGVSQVYVLESLELAHNITLCVVMYFIAYMFMIGYLDPKYKASPSINDVLDQTMSDIKLNPERLKDPLFPKGTPGGRGHTEGPLTAHAIGEMISEAALAVNLPGGGVYAIRHGAGNEWHDIAGKEGAKILLNHVIKDTFFGHYSKNTANYNWTMLRMGERKPIERHFPSRPQEDRTRAAVYAIISKNQRLAEQTEAIENDPTKTARQERLDKLWEQYLPTFNESSEHYLRNGRNLHTAQTLLAEAARGEASNALAEAGYEALTLNEMNTIYKAIANENDLAGQRKLYHGRRGGNAQDFEEREALRKARNDHADAILNLRASTDESQNDPGMQDVEKRISNAWTRFLPHFNDAIGACRASRDRALATKLVKQADGEVPQFKYVLEQFEEGVQWNEGQREAGMLVFQELENLYDEKKSKRRQTTKKLKKKTGQQIRDDYRKGFDTTYQEVQDTIDSLKETDTITTQILQQASSKPGESNDDNFDDEELGDWANQGSTMNQNLQRMFNLGGVKSTYHSLDEYRTEKETEVDVDGEGINMSSREKSERALAKEYMPELAEIPIAVVQREFLNYLVAPFERDQAIKGALNGKTGRYECPWCPIVPWHADKEGYKRPTFPANQRGNFKEHILISHTPWMELEREIEYEQDKFHCPSGDYDGDDLVDVRRHMLSNACKDHKHYAKMASQKTEIEADSEDELEQDEEPGADQLEESMMGVLAMFLYR</sequence>